<evidence type="ECO:0000313" key="2">
    <source>
        <dbReference type="EMBL" id="OMO59882.1"/>
    </source>
</evidence>
<reference evidence="2 3" key="1">
    <citation type="submission" date="2013-09" db="EMBL/GenBank/DDBJ databases">
        <title>Corchorus capsularis genome sequencing.</title>
        <authorList>
            <person name="Alam M."/>
            <person name="Haque M.S."/>
            <person name="Islam M.S."/>
            <person name="Emdad E.M."/>
            <person name="Islam M.M."/>
            <person name="Ahmed B."/>
            <person name="Halim A."/>
            <person name="Hossen Q.M.M."/>
            <person name="Hossain M.Z."/>
            <person name="Ahmed R."/>
            <person name="Khan M.M."/>
            <person name="Islam R."/>
            <person name="Rashid M.M."/>
            <person name="Khan S.A."/>
            <person name="Rahman M.S."/>
            <person name="Alam M."/>
        </authorList>
    </citation>
    <scope>NUCLEOTIDE SEQUENCE [LARGE SCALE GENOMIC DNA]</scope>
    <source>
        <strain evidence="3">cv. CVL-1</strain>
        <tissue evidence="2">Whole seedling</tissue>
    </source>
</reference>
<evidence type="ECO:0000256" key="1">
    <source>
        <dbReference type="SAM" id="MobiDB-lite"/>
    </source>
</evidence>
<gene>
    <name evidence="2" type="ORF">CCACVL1_24557</name>
</gene>
<dbReference type="Gramene" id="OMO59882">
    <property type="protein sequence ID" value="OMO59882"/>
    <property type="gene ID" value="CCACVL1_24557"/>
</dbReference>
<dbReference type="Proteomes" id="UP000188268">
    <property type="component" value="Unassembled WGS sequence"/>
</dbReference>
<name>A0A1R3GP97_COCAP</name>
<dbReference type="EMBL" id="AWWV01013833">
    <property type="protein sequence ID" value="OMO59882.1"/>
    <property type="molecule type" value="Genomic_DNA"/>
</dbReference>
<accession>A0A1R3GP97</accession>
<evidence type="ECO:0000313" key="3">
    <source>
        <dbReference type="Proteomes" id="UP000188268"/>
    </source>
</evidence>
<proteinExistence type="predicted"/>
<feature type="region of interest" description="Disordered" evidence="1">
    <location>
        <begin position="1"/>
        <end position="28"/>
    </location>
</feature>
<keyword evidence="3" id="KW-1185">Reference proteome</keyword>
<protein>
    <submittedName>
        <fullName evidence="2">Uncharacterized protein</fullName>
    </submittedName>
</protein>
<sequence length="28" mass="2890">MEGARKALGDSAAGEALPLAPDHQKSRI</sequence>
<organism evidence="2 3">
    <name type="scientific">Corchorus capsularis</name>
    <name type="common">Jute</name>
    <dbReference type="NCBI Taxonomy" id="210143"/>
    <lineage>
        <taxon>Eukaryota</taxon>
        <taxon>Viridiplantae</taxon>
        <taxon>Streptophyta</taxon>
        <taxon>Embryophyta</taxon>
        <taxon>Tracheophyta</taxon>
        <taxon>Spermatophyta</taxon>
        <taxon>Magnoliopsida</taxon>
        <taxon>eudicotyledons</taxon>
        <taxon>Gunneridae</taxon>
        <taxon>Pentapetalae</taxon>
        <taxon>rosids</taxon>
        <taxon>malvids</taxon>
        <taxon>Malvales</taxon>
        <taxon>Malvaceae</taxon>
        <taxon>Grewioideae</taxon>
        <taxon>Apeibeae</taxon>
        <taxon>Corchorus</taxon>
    </lineage>
</organism>
<dbReference type="AlphaFoldDB" id="A0A1R3GP97"/>
<comment type="caution">
    <text evidence="2">The sequence shown here is derived from an EMBL/GenBank/DDBJ whole genome shotgun (WGS) entry which is preliminary data.</text>
</comment>